<dbReference type="EC" id="5.4.99.61" evidence="7"/>
<dbReference type="GO" id="GO:0016993">
    <property type="term" value="F:precorrin-8X methylmutase activity"/>
    <property type="evidence" value="ECO:0007669"/>
    <property type="project" value="UniProtKB-EC"/>
</dbReference>
<gene>
    <name evidence="6" type="primary">cbiC</name>
    <name evidence="7" type="ORF">IS491_20005</name>
    <name evidence="6" type="ORF">LF65_03225</name>
</gene>
<comment type="similarity">
    <text evidence="2">Belongs to the CobH/CbiC family.</text>
</comment>
<reference evidence="8" key="1">
    <citation type="submission" date="2014-12" db="EMBL/GenBank/DDBJ databases">
        <title>Genome sequence of Clostridium beijerinckii strain 59B.</title>
        <authorList>
            <person name="Little G.T."/>
            <person name="Minton N.P."/>
        </authorList>
    </citation>
    <scope>NUCLEOTIDE SEQUENCE [LARGE SCALE GENOMIC DNA]</scope>
    <source>
        <strain evidence="8">59B</strain>
    </source>
</reference>
<keyword evidence="3" id="KW-0169">Cobalamin biosynthesis</keyword>
<dbReference type="UniPathway" id="UPA00148"/>
<comment type="pathway">
    <text evidence="1">Cofactor biosynthesis; adenosylcobalamin biosynthesis.</text>
</comment>
<dbReference type="Proteomes" id="UP000031866">
    <property type="component" value="Chromosome"/>
</dbReference>
<dbReference type="KEGG" id="cbei:LF65_03225"/>
<protein>
    <submittedName>
        <fullName evidence="6">Precorrin-8X methylmutase</fullName>
        <ecNumber evidence="7">5.4.99.61</ecNumber>
    </submittedName>
</protein>
<dbReference type="Proteomes" id="UP000631418">
    <property type="component" value="Unassembled WGS sequence"/>
</dbReference>
<dbReference type="STRING" id="1520.LF65_03225"/>
<dbReference type="InterPro" id="IPR036588">
    <property type="entry name" value="CobH/CbiC_sf"/>
</dbReference>
<evidence type="ECO:0000256" key="3">
    <source>
        <dbReference type="ARBA" id="ARBA00022573"/>
    </source>
</evidence>
<dbReference type="RefSeq" id="WP_012058527.1">
    <property type="nucleotide sequence ID" value="NZ_BKAK01000026.1"/>
</dbReference>
<dbReference type="EMBL" id="CP010086">
    <property type="protein sequence ID" value="AJG99790.1"/>
    <property type="molecule type" value="Genomic_DNA"/>
</dbReference>
<dbReference type="InterPro" id="IPR003722">
    <property type="entry name" value="Cbl_synth_CobH/CbiC"/>
</dbReference>
<sequence length="207" mass="22885">MEYLKNPMGIEEKSFEIIGNEMGAHSFSEEELLIVKRTIHTTADFEYKDLVEISETAIETAKGIFKQGAKIYTDTNMALNGINKMALAKTNSEVICYVNEEIVHKEAKEKNITRSMAAVEKACMDNVDIFVFGNAPTALFRLKELIKEGKAKPKLIIAAPVGFVGAAESKENMDELNIPYIRIKGRKGGSTVAAAIVNALMYMVVSR</sequence>
<dbReference type="PANTHER" id="PTHR43588:SF1">
    <property type="entry name" value="COBALT-PRECORRIN-8 METHYLMUTASE"/>
    <property type="match status" value="1"/>
</dbReference>
<evidence type="ECO:0000313" key="8">
    <source>
        <dbReference type="Proteomes" id="UP000031866"/>
    </source>
</evidence>
<dbReference type="GO" id="GO:0009236">
    <property type="term" value="P:cobalamin biosynthetic process"/>
    <property type="evidence" value="ECO:0007669"/>
    <property type="project" value="UniProtKB-UniPathway"/>
</dbReference>
<dbReference type="GeneID" id="66345228"/>
<organism evidence="6 8">
    <name type="scientific">Clostridium beijerinckii</name>
    <name type="common">Clostridium MP</name>
    <dbReference type="NCBI Taxonomy" id="1520"/>
    <lineage>
        <taxon>Bacteria</taxon>
        <taxon>Bacillati</taxon>
        <taxon>Bacillota</taxon>
        <taxon>Clostridia</taxon>
        <taxon>Eubacteriales</taxon>
        <taxon>Clostridiaceae</taxon>
        <taxon>Clostridium</taxon>
    </lineage>
</organism>
<evidence type="ECO:0000313" key="7">
    <source>
        <dbReference type="EMBL" id="MBF7810907.1"/>
    </source>
</evidence>
<reference evidence="7" key="3">
    <citation type="submission" date="2020-11" db="EMBL/GenBank/DDBJ databases">
        <authorList>
            <person name="Thieme N."/>
            <person name="Liebl W."/>
            <person name="Zverlov V."/>
        </authorList>
    </citation>
    <scope>NUCLEOTIDE SEQUENCE</scope>
    <source>
        <strain evidence="7">NT08</strain>
    </source>
</reference>
<dbReference type="EMBL" id="JADOEF010000001">
    <property type="protein sequence ID" value="MBF7810907.1"/>
    <property type="molecule type" value="Genomic_DNA"/>
</dbReference>
<evidence type="ECO:0000256" key="1">
    <source>
        <dbReference type="ARBA" id="ARBA00004953"/>
    </source>
</evidence>
<feature type="domain" description="Cobalamin biosynthesis precorrin-8X methylmutase CobH/CbiC" evidence="5">
    <location>
        <begin position="10"/>
        <end position="203"/>
    </location>
</feature>
<keyword evidence="4 7" id="KW-0413">Isomerase</keyword>
<accession>A0A0B5QFQ2</accession>
<dbReference type="OMA" id="GAPIFCD"/>
<evidence type="ECO:0000256" key="4">
    <source>
        <dbReference type="ARBA" id="ARBA00023235"/>
    </source>
</evidence>
<dbReference type="Pfam" id="PF02570">
    <property type="entry name" value="CbiC"/>
    <property type="match status" value="1"/>
</dbReference>
<reference evidence="6" key="2">
    <citation type="submission" date="2016-02" db="EMBL/GenBank/DDBJ databases">
        <title>Genome sequence of Clostridium beijerinckii strain 59B.</title>
        <authorList>
            <person name="Little G.T."/>
            <person name="Minton N.P."/>
        </authorList>
    </citation>
    <scope>NUCLEOTIDE SEQUENCE</scope>
    <source>
        <strain evidence="6">NCIMB 14988</strain>
    </source>
</reference>
<dbReference type="AlphaFoldDB" id="A0A0B5QFQ2"/>
<evidence type="ECO:0000256" key="2">
    <source>
        <dbReference type="ARBA" id="ARBA00009774"/>
    </source>
</evidence>
<proteinExistence type="inferred from homology"/>
<dbReference type="Gene3D" id="3.40.50.10230">
    <property type="entry name" value="Cobalamin biosynthesis CobH/CbiC, precorrin-8X methylmutase"/>
    <property type="match status" value="1"/>
</dbReference>
<dbReference type="NCBIfam" id="NF004057">
    <property type="entry name" value="PRK05575.1"/>
    <property type="match status" value="1"/>
</dbReference>
<evidence type="ECO:0000259" key="5">
    <source>
        <dbReference type="Pfam" id="PF02570"/>
    </source>
</evidence>
<name>A0A0B5QFQ2_CLOBE</name>
<dbReference type="SUPFAM" id="SSF63965">
    <property type="entry name" value="Precorrin-8X methylmutase CbiC/CobH"/>
    <property type="match status" value="1"/>
</dbReference>
<evidence type="ECO:0000313" key="6">
    <source>
        <dbReference type="EMBL" id="AJG99790.1"/>
    </source>
</evidence>
<dbReference type="PANTHER" id="PTHR43588">
    <property type="entry name" value="COBALT-PRECORRIN-8 METHYLMUTASE"/>
    <property type="match status" value="1"/>
</dbReference>
<dbReference type="OrthoDB" id="9780708at2"/>